<keyword evidence="11" id="KW-0472">Membrane</keyword>
<keyword evidence="2" id="KW-0723">Serine/threonine-protein kinase</keyword>
<keyword evidence="11" id="KW-0812">Transmembrane</keyword>
<dbReference type="EC" id="2.7.11.1" evidence="1"/>
<evidence type="ECO:0000256" key="10">
    <source>
        <dbReference type="PROSITE-ProRule" id="PRU10141"/>
    </source>
</evidence>
<dbReference type="SMART" id="SM00220">
    <property type="entry name" value="S_TKc"/>
    <property type="match status" value="1"/>
</dbReference>
<keyword evidence="3" id="KW-0808">Transferase</keyword>
<dbReference type="Gene3D" id="1.10.510.10">
    <property type="entry name" value="Transferase(Phosphotransferase) domain 1"/>
    <property type="match status" value="1"/>
</dbReference>
<dbReference type="PROSITE" id="PS50011">
    <property type="entry name" value="PROTEIN_KINASE_DOM"/>
    <property type="match status" value="1"/>
</dbReference>
<dbReference type="InterPro" id="IPR000719">
    <property type="entry name" value="Prot_kinase_dom"/>
</dbReference>
<dbReference type="PANTHER" id="PTHR43289">
    <property type="entry name" value="MITOGEN-ACTIVATED PROTEIN KINASE KINASE KINASE 20-RELATED"/>
    <property type="match status" value="1"/>
</dbReference>
<dbReference type="EMBL" id="PQAP01000035">
    <property type="protein sequence ID" value="PWB74347.1"/>
    <property type="molecule type" value="Genomic_DNA"/>
</dbReference>
<evidence type="ECO:0000256" key="8">
    <source>
        <dbReference type="ARBA" id="ARBA00048679"/>
    </source>
</evidence>
<evidence type="ECO:0000313" key="14">
    <source>
        <dbReference type="Proteomes" id="UP000250918"/>
    </source>
</evidence>
<dbReference type="InterPro" id="IPR019734">
    <property type="entry name" value="TPR_rpt"/>
</dbReference>
<dbReference type="PROSITE" id="PS50293">
    <property type="entry name" value="TPR_REGION"/>
    <property type="match status" value="1"/>
</dbReference>
<dbReference type="PROSITE" id="PS00107">
    <property type="entry name" value="PROTEIN_KINASE_ATP"/>
    <property type="match status" value="1"/>
</dbReference>
<proteinExistence type="predicted"/>
<dbReference type="Gene3D" id="3.30.200.20">
    <property type="entry name" value="Phosphorylase Kinase, domain 1"/>
    <property type="match status" value="1"/>
</dbReference>
<dbReference type="PROSITE" id="PS00108">
    <property type="entry name" value="PROTEIN_KINASE_ST"/>
    <property type="match status" value="1"/>
</dbReference>
<dbReference type="SUPFAM" id="SSF56112">
    <property type="entry name" value="Protein kinase-like (PK-like)"/>
    <property type="match status" value="1"/>
</dbReference>
<evidence type="ECO:0000256" key="11">
    <source>
        <dbReference type="SAM" id="Phobius"/>
    </source>
</evidence>
<feature type="repeat" description="TPR" evidence="9">
    <location>
        <begin position="677"/>
        <end position="710"/>
    </location>
</feature>
<comment type="caution">
    <text evidence="13">The sequence shown here is derived from an EMBL/GenBank/DDBJ whole genome shotgun (WGS) entry which is preliminary data.</text>
</comment>
<keyword evidence="4 10" id="KW-0547">Nucleotide-binding</keyword>
<dbReference type="SUPFAM" id="SSF48452">
    <property type="entry name" value="TPR-like"/>
    <property type="match status" value="2"/>
</dbReference>
<keyword evidence="9" id="KW-0802">TPR repeat</keyword>
<dbReference type="GO" id="GO:0004674">
    <property type="term" value="F:protein serine/threonine kinase activity"/>
    <property type="evidence" value="ECO:0007669"/>
    <property type="project" value="UniProtKB-KW"/>
</dbReference>
<evidence type="ECO:0000256" key="5">
    <source>
        <dbReference type="ARBA" id="ARBA00022777"/>
    </source>
</evidence>
<feature type="repeat" description="TPR" evidence="9">
    <location>
        <begin position="575"/>
        <end position="608"/>
    </location>
</feature>
<reference evidence="13 14" key="1">
    <citation type="journal article" date="2018" name="ISME J.">
        <title>A methanotrophic archaeon couples anaerobic oxidation of methane to Fe(III) reduction.</title>
        <authorList>
            <person name="Cai C."/>
            <person name="Leu A.O."/>
            <person name="Xie G.J."/>
            <person name="Guo J."/>
            <person name="Feng Y."/>
            <person name="Zhao J.X."/>
            <person name="Tyson G.W."/>
            <person name="Yuan Z."/>
            <person name="Hu S."/>
        </authorList>
    </citation>
    <scope>NUCLEOTIDE SEQUENCE [LARGE SCALE GENOMIC DNA]</scope>
    <source>
        <strain evidence="13">FeB_12</strain>
    </source>
</reference>
<feature type="domain" description="Protein kinase" evidence="12">
    <location>
        <begin position="23"/>
        <end position="281"/>
    </location>
</feature>
<dbReference type="FunFam" id="3.30.200.20:FF:000035">
    <property type="entry name" value="Serine/threonine protein kinase Stk1"/>
    <property type="match status" value="1"/>
</dbReference>
<feature type="transmembrane region" description="Helical" evidence="11">
    <location>
        <begin position="308"/>
        <end position="325"/>
    </location>
</feature>
<evidence type="ECO:0000256" key="1">
    <source>
        <dbReference type="ARBA" id="ARBA00012513"/>
    </source>
</evidence>
<dbReference type="PROSITE" id="PS50005">
    <property type="entry name" value="TPR"/>
    <property type="match status" value="3"/>
</dbReference>
<evidence type="ECO:0000259" key="12">
    <source>
        <dbReference type="PROSITE" id="PS50011"/>
    </source>
</evidence>
<gene>
    <name evidence="13" type="ORF">C3F09_04075</name>
</gene>
<comment type="catalytic activity">
    <reaction evidence="8">
        <text>L-seryl-[protein] + ATP = O-phospho-L-seryl-[protein] + ADP + H(+)</text>
        <dbReference type="Rhea" id="RHEA:17989"/>
        <dbReference type="Rhea" id="RHEA-COMP:9863"/>
        <dbReference type="Rhea" id="RHEA-COMP:11604"/>
        <dbReference type="ChEBI" id="CHEBI:15378"/>
        <dbReference type="ChEBI" id="CHEBI:29999"/>
        <dbReference type="ChEBI" id="CHEBI:30616"/>
        <dbReference type="ChEBI" id="CHEBI:83421"/>
        <dbReference type="ChEBI" id="CHEBI:456216"/>
        <dbReference type="EC" id="2.7.11.1"/>
    </reaction>
</comment>
<dbReference type="InterPro" id="IPR011009">
    <property type="entry name" value="Kinase-like_dom_sf"/>
</dbReference>
<dbReference type="InterPro" id="IPR017441">
    <property type="entry name" value="Protein_kinase_ATP_BS"/>
</dbReference>
<dbReference type="InterPro" id="IPR011990">
    <property type="entry name" value="TPR-like_helical_dom_sf"/>
</dbReference>
<dbReference type="GO" id="GO:0005524">
    <property type="term" value="F:ATP binding"/>
    <property type="evidence" value="ECO:0007669"/>
    <property type="project" value="UniProtKB-UniRule"/>
</dbReference>
<keyword evidence="6 10" id="KW-0067">ATP-binding</keyword>
<keyword evidence="11" id="KW-1133">Transmembrane helix</keyword>
<feature type="repeat" description="TPR" evidence="9">
    <location>
        <begin position="786"/>
        <end position="819"/>
    </location>
</feature>
<evidence type="ECO:0000256" key="4">
    <source>
        <dbReference type="ARBA" id="ARBA00022741"/>
    </source>
</evidence>
<evidence type="ECO:0000313" key="13">
    <source>
        <dbReference type="EMBL" id="PWB74347.1"/>
    </source>
</evidence>
<dbReference type="CDD" id="cd14014">
    <property type="entry name" value="STKc_PknB_like"/>
    <property type="match status" value="1"/>
</dbReference>
<accession>A0A855X501</accession>
<organism evidence="13 14">
    <name type="scientific">candidate division GN15 bacterium</name>
    <dbReference type="NCBI Taxonomy" id="2072418"/>
    <lineage>
        <taxon>Bacteria</taxon>
        <taxon>candidate division GN15</taxon>
    </lineage>
</organism>
<keyword evidence="5" id="KW-0418">Kinase</keyword>
<name>A0A855X501_9BACT</name>
<dbReference type="Proteomes" id="UP000250918">
    <property type="component" value="Unassembled WGS sequence"/>
</dbReference>
<dbReference type="Pfam" id="PF13424">
    <property type="entry name" value="TPR_12"/>
    <property type="match status" value="1"/>
</dbReference>
<evidence type="ECO:0000256" key="6">
    <source>
        <dbReference type="ARBA" id="ARBA00022840"/>
    </source>
</evidence>
<dbReference type="InterPro" id="IPR008271">
    <property type="entry name" value="Ser/Thr_kinase_AS"/>
</dbReference>
<evidence type="ECO:0000256" key="3">
    <source>
        <dbReference type="ARBA" id="ARBA00022679"/>
    </source>
</evidence>
<evidence type="ECO:0000256" key="2">
    <source>
        <dbReference type="ARBA" id="ARBA00022527"/>
    </source>
</evidence>
<comment type="catalytic activity">
    <reaction evidence="7">
        <text>L-threonyl-[protein] + ATP = O-phospho-L-threonyl-[protein] + ADP + H(+)</text>
        <dbReference type="Rhea" id="RHEA:46608"/>
        <dbReference type="Rhea" id="RHEA-COMP:11060"/>
        <dbReference type="Rhea" id="RHEA-COMP:11605"/>
        <dbReference type="ChEBI" id="CHEBI:15378"/>
        <dbReference type="ChEBI" id="CHEBI:30013"/>
        <dbReference type="ChEBI" id="CHEBI:30616"/>
        <dbReference type="ChEBI" id="CHEBI:61977"/>
        <dbReference type="ChEBI" id="CHEBI:456216"/>
        <dbReference type="EC" id="2.7.11.1"/>
    </reaction>
</comment>
<evidence type="ECO:0000256" key="9">
    <source>
        <dbReference type="PROSITE-ProRule" id="PRU00339"/>
    </source>
</evidence>
<evidence type="ECO:0000256" key="7">
    <source>
        <dbReference type="ARBA" id="ARBA00047899"/>
    </source>
</evidence>
<sequence>MQPDDDKTQSHVLLTAGTMVSHYRIIEKIGAGGMGEVYLAEDTELSRKVALKFLPVHLCQDEEYRQRFTREAQAAAKLSHPNIVTIHEVGEFNGRPFIVSEYVEGRTLSDAISRKSLVPSEVINIIIQVCEGLEEAHTSGIIHRDIKPSNIILEKSGRPKIVDFGLAVIQGAQRVTKSGSAMGTVGYMSPEQLRGVPVDRRTDLFSVGIVMYECITGLNPFAADNQVAVQTLILSKQPEPIARYKAELPDGLQEVVSRALEKEPPVRYQSAADMAADLKRLRRRTSDSARQIPTAGYRTRPPWLQRRYVIPLVFVLLIVLFGWVYRDFTTVSLAGQNHLAVLPFANLAGQSTSQAFCDGLMETLTSKLTQLGESEGSLLVVPASDIRQKDVRSAGQARRFFGVTLVVTGSVQQLGDKVRTTLNLVDAASERQLHSSLIDEPKDNISSLQDSTVAEVARMLGIQLPAASRGVLHAGETESSVAFRAYLEGRGFLKRYDESLDSANNFSRVAIHAQSLDSAQAAFDTAIKQDSAYALAYAGMTEVFWRKYNLTNDAEWITRAIRSSSRALELNDSLAPVLVTLGIVHNAVGQYQEAVSYLKRALQIDSTDNAACLQLASVYESLGRTVEAEGMYRRSIRLRPRFWRSYYNLAKFYAFRGQNDAALQQILTAESFAPMAAQPLWSIGSLYLFIGDKDKAKLLFEQSLRMEPSYVACSNLGAIYQMDNEPFKALDMYERAVTLNDKDYRVWSNLASMYRIQPNSRDKANSAYGRAIALAEQNRKLNPSDPTLISYLADCYWWIGEREKALALARQAIELAPRELEVMVRVGIIYEAAGRRIEALRLIGEAARQGYSMDRIKSTEELRGLVADPRFDSIRTAAP</sequence>
<dbReference type="Pfam" id="PF00069">
    <property type="entry name" value="Pkinase"/>
    <property type="match status" value="1"/>
</dbReference>
<dbReference type="SMART" id="SM00028">
    <property type="entry name" value="TPR"/>
    <property type="match status" value="7"/>
</dbReference>
<protein>
    <recommendedName>
        <fullName evidence="1">non-specific serine/threonine protein kinase</fullName>
        <ecNumber evidence="1">2.7.11.1</ecNumber>
    </recommendedName>
</protein>
<dbReference type="FunFam" id="1.10.510.10:FF:000021">
    <property type="entry name" value="Serine/threonine protein kinase"/>
    <property type="match status" value="1"/>
</dbReference>
<dbReference type="Pfam" id="PF13181">
    <property type="entry name" value="TPR_8"/>
    <property type="match status" value="1"/>
</dbReference>
<feature type="binding site" evidence="10">
    <location>
        <position position="52"/>
    </location>
    <ligand>
        <name>ATP</name>
        <dbReference type="ChEBI" id="CHEBI:30616"/>
    </ligand>
</feature>
<dbReference type="AlphaFoldDB" id="A0A855X501"/>
<dbReference type="PANTHER" id="PTHR43289:SF34">
    <property type="entry name" value="SERINE_THREONINE-PROTEIN KINASE YBDM-RELATED"/>
    <property type="match status" value="1"/>
</dbReference>
<dbReference type="Gene3D" id="1.25.40.10">
    <property type="entry name" value="Tetratricopeptide repeat domain"/>
    <property type="match status" value="2"/>
</dbReference>